<sequence>MFAGAVPPQLGNLSALRYLDLNGCYGDLRVDDLGWLSNLPYLRYLDMSCVDMSLAANWFHSINSIPSLRVLHLQWSNPTTLEHLQLGSCGGFDIQPLQPALAALTNLQELDLLANDIDGEIYGIVGNDSKCLRKLDLKWNKLTGDIARILGSLRHLEYLTIDNNQITGHLPEMLGNLISLRYLSISSNQISGDISETVENLLGQDLE</sequence>
<keyword evidence="2" id="KW-0433">Leucine-rich repeat</keyword>
<keyword evidence="8" id="KW-0325">Glycoprotein</keyword>
<dbReference type="InterPro" id="IPR046956">
    <property type="entry name" value="RLP23-like"/>
</dbReference>
<accession>A0AAV8QVG7</accession>
<proteinExistence type="predicted"/>
<dbReference type="PANTHER" id="PTHR48063">
    <property type="entry name" value="LRR RECEPTOR-LIKE KINASE"/>
    <property type="match status" value="1"/>
</dbReference>
<evidence type="ECO:0000256" key="6">
    <source>
        <dbReference type="ARBA" id="ARBA00022989"/>
    </source>
</evidence>
<gene>
    <name evidence="9" type="ORF">OPV22_018190</name>
</gene>
<evidence type="ECO:0000256" key="7">
    <source>
        <dbReference type="ARBA" id="ARBA00023136"/>
    </source>
</evidence>
<protein>
    <recommendedName>
        <fullName evidence="11">Leucine-rich repeat-containing N-terminal plant-type domain-containing protein</fullName>
    </recommendedName>
</protein>
<keyword evidence="4" id="KW-0732">Signal</keyword>
<dbReference type="Gene3D" id="3.80.10.10">
    <property type="entry name" value="Ribonuclease Inhibitor"/>
    <property type="match status" value="1"/>
</dbReference>
<evidence type="ECO:0000313" key="10">
    <source>
        <dbReference type="Proteomes" id="UP001222027"/>
    </source>
</evidence>
<evidence type="ECO:0000256" key="2">
    <source>
        <dbReference type="ARBA" id="ARBA00022614"/>
    </source>
</evidence>
<evidence type="ECO:0000256" key="8">
    <source>
        <dbReference type="ARBA" id="ARBA00023180"/>
    </source>
</evidence>
<comment type="caution">
    <text evidence="9">The sequence shown here is derived from an EMBL/GenBank/DDBJ whole genome shotgun (WGS) entry which is preliminary data.</text>
</comment>
<keyword evidence="10" id="KW-1185">Reference proteome</keyword>
<evidence type="ECO:0000256" key="5">
    <source>
        <dbReference type="ARBA" id="ARBA00022737"/>
    </source>
</evidence>
<dbReference type="EMBL" id="JAQQAF010000005">
    <property type="protein sequence ID" value="KAJ8485705.1"/>
    <property type="molecule type" value="Genomic_DNA"/>
</dbReference>
<dbReference type="Pfam" id="PF13855">
    <property type="entry name" value="LRR_8"/>
    <property type="match status" value="1"/>
</dbReference>
<evidence type="ECO:0000256" key="1">
    <source>
        <dbReference type="ARBA" id="ARBA00004479"/>
    </source>
</evidence>
<keyword evidence="3" id="KW-0812">Transmembrane</keyword>
<reference evidence="9 10" key="1">
    <citation type="submission" date="2022-12" db="EMBL/GenBank/DDBJ databases">
        <title>Chromosome-scale assembly of the Ensete ventricosum genome.</title>
        <authorList>
            <person name="Dussert Y."/>
            <person name="Stocks J."/>
            <person name="Wendawek A."/>
            <person name="Woldeyes F."/>
            <person name="Nichols R.A."/>
            <person name="Borrell J.S."/>
        </authorList>
    </citation>
    <scope>NUCLEOTIDE SEQUENCE [LARGE SCALE GENOMIC DNA]</scope>
    <source>
        <strain evidence="10">cv. Maze</strain>
        <tissue evidence="9">Seeds</tissue>
    </source>
</reference>
<evidence type="ECO:0000313" key="9">
    <source>
        <dbReference type="EMBL" id="KAJ8485705.1"/>
    </source>
</evidence>
<keyword evidence="7" id="KW-0472">Membrane</keyword>
<comment type="subcellular location">
    <subcellularLocation>
        <location evidence="1">Membrane</location>
        <topology evidence="1">Single-pass type I membrane protein</topology>
    </subcellularLocation>
</comment>
<dbReference type="Proteomes" id="UP001222027">
    <property type="component" value="Unassembled WGS sequence"/>
</dbReference>
<name>A0AAV8QVG7_ENSVE</name>
<evidence type="ECO:0000256" key="4">
    <source>
        <dbReference type="ARBA" id="ARBA00022729"/>
    </source>
</evidence>
<keyword evidence="6" id="KW-1133">Transmembrane helix</keyword>
<dbReference type="SUPFAM" id="SSF52047">
    <property type="entry name" value="RNI-like"/>
    <property type="match status" value="1"/>
</dbReference>
<dbReference type="PANTHER" id="PTHR48063:SF112">
    <property type="entry name" value="RECEPTOR LIKE PROTEIN 30-LIKE"/>
    <property type="match status" value="1"/>
</dbReference>
<organism evidence="9 10">
    <name type="scientific">Ensete ventricosum</name>
    <name type="common">Abyssinian banana</name>
    <name type="synonym">Musa ensete</name>
    <dbReference type="NCBI Taxonomy" id="4639"/>
    <lineage>
        <taxon>Eukaryota</taxon>
        <taxon>Viridiplantae</taxon>
        <taxon>Streptophyta</taxon>
        <taxon>Embryophyta</taxon>
        <taxon>Tracheophyta</taxon>
        <taxon>Spermatophyta</taxon>
        <taxon>Magnoliopsida</taxon>
        <taxon>Liliopsida</taxon>
        <taxon>Zingiberales</taxon>
        <taxon>Musaceae</taxon>
        <taxon>Ensete</taxon>
    </lineage>
</organism>
<dbReference type="GO" id="GO:0016020">
    <property type="term" value="C:membrane"/>
    <property type="evidence" value="ECO:0007669"/>
    <property type="project" value="UniProtKB-SubCell"/>
</dbReference>
<dbReference type="FunFam" id="3.80.10.10:FF:000041">
    <property type="entry name" value="LRR receptor-like serine/threonine-protein kinase ERECTA"/>
    <property type="match status" value="1"/>
</dbReference>
<dbReference type="InterPro" id="IPR001611">
    <property type="entry name" value="Leu-rich_rpt"/>
</dbReference>
<dbReference type="AlphaFoldDB" id="A0AAV8QVG7"/>
<dbReference type="InterPro" id="IPR032675">
    <property type="entry name" value="LRR_dom_sf"/>
</dbReference>
<evidence type="ECO:0008006" key="11">
    <source>
        <dbReference type="Google" id="ProtNLM"/>
    </source>
</evidence>
<evidence type="ECO:0000256" key="3">
    <source>
        <dbReference type="ARBA" id="ARBA00022692"/>
    </source>
</evidence>
<keyword evidence="5" id="KW-0677">Repeat</keyword>